<evidence type="ECO:0000259" key="1">
    <source>
        <dbReference type="Pfam" id="PF09359"/>
    </source>
</evidence>
<reference evidence="2 3" key="1">
    <citation type="submission" date="2015-07" db="EMBL/GenBank/DDBJ databases">
        <title>The draft genome sequence of Leadbetterella sp. JN14-9.</title>
        <authorList>
            <person name="Liu Y."/>
            <person name="Du J."/>
            <person name="Shao Z."/>
        </authorList>
    </citation>
    <scope>NUCLEOTIDE SEQUENCE [LARGE SCALE GENOMIC DNA]</scope>
    <source>
        <strain evidence="2 3">JN14-9</strain>
    </source>
</reference>
<dbReference type="CDD" id="cd07750">
    <property type="entry name" value="PolyPPase_VTC_like"/>
    <property type="match status" value="1"/>
</dbReference>
<dbReference type="Gene3D" id="3.20.100.30">
    <property type="entry name" value="VTC, catalytic tunnel domain"/>
    <property type="match status" value="1"/>
</dbReference>
<gene>
    <name evidence="2" type="ORF">AFM12_12345</name>
</gene>
<dbReference type="STRING" id="1605367.AFM12_12345"/>
<dbReference type="GO" id="GO:0006799">
    <property type="term" value="P:polyphosphate biosynthetic process"/>
    <property type="evidence" value="ECO:0007669"/>
    <property type="project" value="UniProtKB-ARBA"/>
</dbReference>
<dbReference type="Pfam" id="PF09359">
    <property type="entry name" value="VTC"/>
    <property type="match status" value="1"/>
</dbReference>
<evidence type="ECO:0000313" key="2">
    <source>
        <dbReference type="EMBL" id="KPM47995.1"/>
    </source>
</evidence>
<organism evidence="2 3">
    <name type="scientific">Jiulongibacter sediminis</name>
    <dbReference type="NCBI Taxonomy" id="1605367"/>
    <lineage>
        <taxon>Bacteria</taxon>
        <taxon>Pseudomonadati</taxon>
        <taxon>Bacteroidota</taxon>
        <taxon>Cytophagia</taxon>
        <taxon>Cytophagales</taxon>
        <taxon>Leadbetterellaceae</taxon>
        <taxon>Jiulongibacter</taxon>
    </lineage>
</organism>
<dbReference type="OrthoDB" id="148766at2"/>
<comment type="caution">
    <text evidence="2">The sequence shown here is derived from an EMBL/GenBank/DDBJ whole genome shotgun (WGS) entry which is preliminary data.</text>
</comment>
<dbReference type="InterPro" id="IPR042267">
    <property type="entry name" value="VTC_sf"/>
</dbReference>
<protein>
    <recommendedName>
        <fullName evidence="1">VTC domain-containing protein</fullName>
    </recommendedName>
</protein>
<sequence length="261" mass="30956">MKQQNHLASDLEDRLMGFSSLGLAEMSRAELLDRREVKYTFEKILIPDLLKGLEQHYRILEINEKRIFKYVSEYFDTEDLHFFHQHRSGRLNRYKVRKRQYLDSGLAFFEVKFKNNHGRTMKSRIETKFPAKGEILHDENAFLQEVSPFFREILEPTVSVSYNRVTLVNKTSSERVTIDLNLQVSREGKERGFEDLVVLEVKQDKLKQTEIRKRLKKLGQRPGTISKYCLGIISSEDDVRYNRLKPTFDKLYKPFLKTLNK</sequence>
<evidence type="ECO:0000313" key="3">
    <source>
        <dbReference type="Proteomes" id="UP000050454"/>
    </source>
</evidence>
<dbReference type="SUPFAM" id="SSF55154">
    <property type="entry name" value="CYTH-like phosphatases"/>
    <property type="match status" value="1"/>
</dbReference>
<accession>A0A0P7BL53</accession>
<dbReference type="AlphaFoldDB" id="A0A0P7BL53"/>
<dbReference type="EMBL" id="LGTQ01000009">
    <property type="protein sequence ID" value="KPM47995.1"/>
    <property type="molecule type" value="Genomic_DNA"/>
</dbReference>
<dbReference type="InterPro" id="IPR018966">
    <property type="entry name" value="VTC_domain"/>
</dbReference>
<dbReference type="RefSeq" id="WP_055148639.1">
    <property type="nucleotide sequence ID" value="NZ_JXSZ01000009.1"/>
</dbReference>
<keyword evidence="3" id="KW-1185">Reference proteome</keyword>
<name>A0A0P7BL53_9BACT</name>
<dbReference type="InterPro" id="IPR033469">
    <property type="entry name" value="CYTH-like_dom_sf"/>
</dbReference>
<dbReference type="Proteomes" id="UP000050454">
    <property type="component" value="Unassembled WGS sequence"/>
</dbReference>
<feature type="domain" description="VTC" evidence="1">
    <location>
        <begin position="34"/>
        <end position="232"/>
    </location>
</feature>
<proteinExistence type="predicted"/>